<dbReference type="Proteomes" id="UP001497644">
    <property type="component" value="Chromosome 7"/>
</dbReference>
<sequence length="79" mass="9310">MAFHKALAEVAAVLQTNLIRDFRNRREGAKRNPKTRVFERFLRFKVAKLEKSEGAEWRRTTSCRTNLTVPDAKREKFTD</sequence>
<evidence type="ECO:0000313" key="1">
    <source>
        <dbReference type="EMBL" id="CAL1687099.1"/>
    </source>
</evidence>
<gene>
    <name evidence="1" type="ORF">LPLAT_LOCUS12365</name>
</gene>
<reference evidence="1" key="1">
    <citation type="submission" date="2024-04" db="EMBL/GenBank/DDBJ databases">
        <authorList>
            <consortium name="Molecular Ecology Group"/>
        </authorList>
    </citation>
    <scope>NUCLEOTIDE SEQUENCE</scope>
</reference>
<evidence type="ECO:0000313" key="2">
    <source>
        <dbReference type="Proteomes" id="UP001497644"/>
    </source>
</evidence>
<keyword evidence="2" id="KW-1185">Reference proteome</keyword>
<protein>
    <submittedName>
        <fullName evidence="1">Uncharacterized protein</fullName>
    </submittedName>
</protein>
<dbReference type="AlphaFoldDB" id="A0AAV2P2G2"/>
<organism evidence="1 2">
    <name type="scientific">Lasius platythorax</name>
    <dbReference type="NCBI Taxonomy" id="488582"/>
    <lineage>
        <taxon>Eukaryota</taxon>
        <taxon>Metazoa</taxon>
        <taxon>Ecdysozoa</taxon>
        <taxon>Arthropoda</taxon>
        <taxon>Hexapoda</taxon>
        <taxon>Insecta</taxon>
        <taxon>Pterygota</taxon>
        <taxon>Neoptera</taxon>
        <taxon>Endopterygota</taxon>
        <taxon>Hymenoptera</taxon>
        <taxon>Apocrita</taxon>
        <taxon>Aculeata</taxon>
        <taxon>Formicoidea</taxon>
        <taxon>Formicidae</taxon>
        <taxon>Formicinae</taxon>
        <taxon>Lasius</taxon>
        <taxon>Lasius</taxon>
    </lineage>
</organism>
<name>A0AAV2P2G2_9HYME</name>
<dbReference type="EMBL" id="OZ034830">
    <property type="protein sequence ID" value="CAL1687099.1"/>
    <property type="molecule type" value="Genomic_DNA"/>
</dbReference>
<proteinExistence type="predicted"/>
<accession>A0AAV2P2G2</accession>